<dbReference type="AlphaFoldDB" id="A0A943A6A6"/>
<dbReference type="Proteomes" id="UP000778864">
    <property type="component" value="Unassembled WGS sequence"/>
</dbReference>
<name>A0A943A6A6_VEIPA</name>
<evidence type="ECO:0000313" key="2">
    <source>
        <dbReference type="Proteomes" id="UP000778864"/>
    </source>
</evidence>
<reference evidence="1" key="1">
    <citation type="submission" date="2021-02" db="EMBL/GenBank/DDBJ databases">
        <title>Infant gut strain persistence is associated with maternal origin, phylogeny, and functional potential including surface adhesion and iron acquisition.</title>
        <authorList>
            <person name="Lou Y.C."/>
        </authorList>
    </citation>
    <scope>NUCLEOTIDE SEQUENCE</scope>
    <source>
        <strain evidence="1">L3_108_031G1_dasL3_108_031G1_concoct_20</strain>
    </source>
</reference>
<sequence>MTKDETEFNKLLTYALDSVGVIEGTIKVLGKLNNNPYLLEREKHFNHHLEYLKHSIPQLLKDVEALAEHSELTNN</sequence>
<protein>
    <submittedName>
        <fullName evidence="1">Uncharacterized protein</fullName>
    </submittedName>
</protein>
<gene>
    <name evidence="1" type="ORF">KHZ90_05420</name>
</gene>
<proteinExistence type="predicted"/>
<dbReference type="RefSeq" id="WP_278467244.1">
    <property type="nucleotide sequence ID" value="NZ_JAGZMU010000002.1"/>
</dbReference>
<organism evidence="1 2">
    <name type="scientific">Veillonella parvula</name>
    <name type="common">Staphylococcus parvulus</name>
    <dbReference type="NCBI Taxonomy" id="29466"/>
    <lineage>
        <taxon>Bacteria</taxon>
        <taxon>Bacillati</taxon>
        <taxon>Bacillota</taxon>
        <taxon>Negativicutes</taxon>
        <taxon>Veillonellales</taxon>
        <taxon>Veillonellaceae</taxon>
        <taxon>Veillonella</taxon>
    </lineage>
</organism>
<comment type="caution">
    <text evidence="1">The sequence shown here is derived from an EMBL/GenBank/DDBJ whole genome shotgun (WGS) entry which is preliminary data.</text>
</comment>
<evidence type="ECO:0000313" key="1">
    <source>
        <dbReference type="EMBL" id="MBS4893201.1"/>
    </source>
</evidence>
<dbReference type="EMBL" id="JAGZMU010000002">
    <property type="protein sequence ID" value="MBS4893201.1"/>
    <property type="molecule type" value="Genomic_DNA"/>
</dbReference>
<accession>A0A943A6A6</accession>